<keyword evidence="2" id="KW-1185">Reference proteome</keyword>
<protein>
    <submittedName>
        <fullName evidence="1">Uncharacterized protein</fullName>
    </submittedName>
</protein>
<evidence type="ECO:0000313" key="2">
    <source>
        <dbReference type="Proteomes" id="UP001159428"/>
    </source>
</evidence>
<accession>A0AAU9WER9</accession>
<comment type="caution">
    <text evidence="1">The sequence shown here is derived from an EMBL/GenBank/DDBJ whole genome shotgun (WGS) entry which is preliminary data.</text>
</comment>
<dbReference type="EMBL" id="CALNXJ010000014">
    <property type="protein sequence ID" value="CAH3114586.1"/>
    <property type="molecule type" value="Genomic_DNA"/>
</dbReference>
<reference evidence="1 2" key="1">
    <citation type="submission" date="2022-05" db="EMBL/GenBank/DDBJ databases">
        <authorList>
            <consortium name="Genoscope - CEA"/>
            <person name="William W."/>
        </authorList>
    </citation>
    <scope>NUCLEOTIDE SEQUENCE [LARGE SCALE GENOMIC DNA]</scope>
</reference>
<proteinExistence type="predicted"/>
<sequence>MTVHRIPLICSPLVNQAAHHLTDLKLADQPSEDCDSEVDVLIGKDFYWSFFTGDVKREESGPVARKSYMGVIVPLPQTLGSDTDVHLVRSHTLWQDTSSCDDRVNDKRIYDPLLEQRLMEWIDKEGVPIKEVVKLSEEDSLYGRT</sequence>
<dbReference type="Proteomes" id="UP001159428">
    <property type="component" value="Unassembled WGS sequence"/>
</dbReference>
<dbReference type="AlphaFoldDB" id="A0AAU9WER9"/>
<gene>
    <name evidence="1" type="ORF">PMEA_00005536</name>
</gene>
<evidence type="ECO:0000313" key="1">
    <source>
        <dbReference type="EMBL" id="CAH3114586.1"/>
    </source>
</evidence>
<organism evidence="1 2">
    <name type="scientific">Pocillopora meandrina</name>
    <dbReference type="NCBI Taxonomy" id="46732"/>
    <lineage>
        <taxon>Eukaryota</taxon>
        <taxon>Metazoa</taxon>
        <taxon>Cnidaria</taxon>
        <taxon>Anthozoa</taxon>
        <taxon>Hexacorallia</taxon>
        <taxon>Scleractinia</taxon>
        <taxon>Astrocoeniina</taxon>
        <taxon>Pocilloporidae</taxon>
        <taxon>Pocillopora</taxon>
    </lineage>
</organism>
<name>A0AAU9WER9_9CNID</name>